<feature type="transmembrane region" description="Helical" evidence="1">
    <location>
        <begin position="118"/>
        <end position="137"/>
    </location>
</feature>
<evidence type="ECO:0000313" key="2">
    <source>
        <dbReference type="EnsemblPlants" id="MELO3C019962.2.1"/>
    </source>
</evidence>
<proteinExistence type="predicted"/>
<dbReference type="AlphaFoldDB" id="A0A9I9DKS8"/>
<dbReference type="Gramene" id="MELO3C019962.2.1">
    <property type="protein sequence ID" value="MELO3C019962.2.1"/>
    <property type="gene ID" value="MELO3C019962.2"/>
</dbReference>
<dbReference type="PANTHER" id="PTHR36318:SF3">
    <property type="entry name" value="OS06G0581300 PROTEIN"/>
    <property type="match status" value="1"/>
</dbReference>
<feature type="transmembrane region" description="Helical" evidence="1">
    <location>
        <begin position="180"/>
        <end position="200"/>
    </location>
</feature>
<feature type="transmembrane region" description="Helical" evidence="1">
    <location>
        <begin position="50"/>
        <end position="71"/>
    </location>
</feature>
<dbReference type="Pfam" id="PF07343">
    <property type="entry name" value="DUF1475"/>
    <property type="match status" value="2"/>
</dbReference>
<name>A0A9I9DKS8_CUCME</name>
<keyword evidence="1" id="KW-1133">Transmembrane helix</keyword>
<accession>A0A9I9DKS8</accession>
<dbReference type="EnsemblPlants" id="MELO3C019962.2.1">
    <property type="protein sequence ID" value="MELO3C019962.2.1"/>
    <property type="gene ID" value="MELO3C019962.2"/>
</dbReference>
<feature type="transmembrane region" description="Helical" evidence="1">
    <location>
        <begin position="240"/>
        <end position="261"/>
    </location>
</feature>
<reference evidence="2" key="1">
    <citation type="submission" date="2023-03" db="UniProtKB">
        <authorList>
            <consortium name="EnsemblPlants"/>
        </authorList>
    </citation>
    <scope>IDENTIFICATION</scope>
</reference>
<sequence>ERKGKEEKAKTKWTCPLLSLLTSIVFNLLFSPSTISTHHSLSVSMASSAVIGWRILFLLLGCTMATALVYTVATDGSPFREQILSRVMVATVIDIYISIVAIATWISYKEANWITSTIWIVFLVCFSGITTCAYILWQLWQLSSQESFEDIMYHVLIRNPNKIGMDQQHSKQSNVMIAKIVFIVLSCLMAVNLVYLFSAGSPFRIEFFTPHWMVTTLIDFCIDATVLSIWMFYKEESWLTAIFWIVLLLSFGSISTCPFIVKELFKLNSGDPPHLILLKASHRLKEGYVQIIQ</sequence>
<keyword evidence="1" id="KW-0472">Membrane</keyword>
<dbReference type="PANTHER" id="PTHR36318">
    <property type="entry name" value="OS06G0581300 PROTEIN"/>
    <property type="match status" value="1"/>
</dbReference>
<keyword evidence="1" id="KW-0812">Transmembrane</keyword>
<feature type="transmembrane region" description="Helical" evidence="1">
    <location>
        <begin position="83"/>
        <end position="106"/>
    </location>
</feature>
<protein>
    <submittedName>
        <fullName evidence="2">Uncharacterized protein</fullName>
    </submittedName>
</protein>
<dbReference type="InterPro" id="IPR009943">
    <property type="entry name" value="DUF1475"/>
</dbReference>
<evidence type="ECO:0000256" key="1">
    <source>
        <dbReference type="SAM" id="Phobius"/>
    </source>
</evidence>
<organism evidence="2">
    <name type="scientific">Cucumis melo</name>
    <name type="common">Muskmelon</name>
    <dbReference type="NCBI Taxonomy" id="3656"/>
    <lineage>
        <taxon>Eukaryota</taxon>
        <taxon>Viridiplantae</taxon>
        <taxon>Streptophyta</taxon>
        <taxon>Embryophyta</taxon>
        <taxon>Tracheophyta</taxon>
        <taxon>Spermatophyta</taxon>
        <taxon>Magnoliopsida</taxon>
        <taxon>eudicotyledons</taxon>
        <taxon>Gunneridae</taxon>
        <taxon>Pentapetalae</taxon>
        <taxon>rosids</taxon>
        <taxon>fabids</taxon>
        <taxon>Cucurbitales</taxon>
        <taxon>Cucurbitaceae</taxon>
        <taxon>Benincaseae</taxon>
        <taxon>Cucumis</taxon>
    </lineage>
</organism>
<feature type="transmembrane region" description="Helical" evidence="1">
    <location>
        <begin position="12"/>
        <end position="30"/>
    </location>
</feature>
<feature type="transmembrane region" description="Helical" evidence="1">
    <location>
        <begin position="212"/>
        <end position="233"/>
    </location>
</feature>